<dbReference type="EMBL" id="JBBMFO010000026">
    <property type="protein sequence ID" value="MEQ2401530.1"/>
    <property type="molecule type" value="Genomic_DNA"/>
</dbReference>
<evidence type="ECO:0000313" key="2">
    <source>
        <dbReference type="Proteomes" id="UP001447979"/>
    </source>
</evidence>
<dbReference type="InterPro" id="IPR047708">
    <property type="entry name" value="CD1871A-like"/>
</dbReference>
<proteinExistence type="predicted"/>
<sequence>MKEFVNRKFSYAMLILSIAFIFWGAYRSEVDTVLSKAIRICLECVGIG</sequence>
<dbReference type="NCBIfam" id="NF040920">
    <property type="entry name" value="CD1871A_fam"/>
    <property type="match status" value="1"/>
</dbReference>
<dbReference type="RefSeq" id="WP_168162838.1">
    <property type="nucleotide sequence ID" value="NZ_JBBMFO010000026.1"/>
</dbReference>
<gene>
    <name evidence="1" type="ORF">WMO19_07890</name>
</gene>
<evidence type="ECO:0000313" key="1">
    <source>
        <dbReference type="EMBL" id="MEQ2401530.1"/>
    </source>
</evidence>
<protein>
    <submittedName>
        <fullName evidence="1">CD1871A family CXXC motif-containing protein</fullName>
    </submittedName>
</protein>
<name>A0ABV1CI01_9FIRM</name>
<keyword evidence="2" id="KW-1185">Reference proteome</keyword>
<accession>A0ABV1CI01</accession>
<organism evidence="1 2">
    <name type="scientific">Peptoniphilus hominis</name>
    <name type="common">ex Hitch et al. 2025</name>
    <dbReference type="NCBI Taxonomy" id="3133174"/>
    <lineage>
        <taxon>Bacteria</taxon>
        <taxon>Bacillati</taxon>
        <taxon>Bacillota</taxon>
        <taxon>Tissierellia</taxon>
        <taxon>Tissierellales</taxon>
        <taxon>Peptoniphilaceae</taxon>
        <taxon>Peptoniphilus</taxon>
    </lineage>
</organism>
<dbReference type="Proteomes" id="UP001447979">
    <property type="component" value="Unassembled WGS sequence"/>
</dbReference>
<comment type="caution">
    <text evidence="1">The sequence shown here is derived from an EMBL/GenBank/DDBJ whole genome shotgun (WGS) entry which is preliminary data.</text>
</comment>
<reference evidence="1 2" key="1">
    <citation type="submission" date="2024-03" db="EMBL/GenBank/DDBJ databases">
        <title>Human intestinal bacterial collection.</title>
        <authorList>
            <person name="Pauvert C."/>
            <person name="Hitch T.C.A."/>
            <person name="Clavel T."/>
        </authorList>
    </citation>
    <scope>NUCLEOTIDE SEQUENCE [LARGE SCALE GENOMIC DNA]</scope>
    <source>
        <strain evidence="1 2">CLA-SR-H025</strain>
    </source>
</reference>